<accession>A0A3M2M0U0</accession>
<dbReference type="InterPro" id="IPR023393">
    <property type="entry name" value="START-like_dom_sf"/>
</dbReference>
<dbReference type="SUPFAM" id="SSF55961">
    <property type="entry name" value="Bet v1-like"/>
    <property type="match status" value="2"/>
</dbReference>
<protein>
    <submittedName>
        <fullName evidence="1">Cyclase</fullName>
    </submittedName>
</protein>
<comment type="caution">
    <text evidence="1">The sequence shown here is derived from an EMBL/GenBank/DDBJ whole genome shotgun (WGS) entry which is preliminary data.</text>
</comment>
<dbReference type="RefSeq" id="WP_122195437.1">
    <property type="nucleotide sequence ID" value="NZ_JBHSKC010000013.1"/>
</dbReference>
<evidence type="ECO:0000313" key="1">
    <source>
        <dbReference type="EMBL" id="RMI43207.1"/>
    </source>
</evidence>
<dbReference type="CDD" id="cd08861">
    <property type="entry name" value="OtcD1_ARO-CYC_like"/>
    <property type="match status" value="2"/>
</dbReference>
<dbReference type="InterPro" id="IPR019587">
    <property type="entry name" value="Polyketide_cyclase/dehydratase"/>
</dbReference>
<gene>
    <name evidence="1" type="ORF">EBO15_17310</name>
</gene>
<organism evidence="1 2">
    <name type="scientific">Actinomadura harenae</name>
    <dbReference type="NCBI Taxonomy" id="2483351"/>
    <lineage>
        <taxon>Bacteria</taxon>
        <taxon>Bacillati</taxon>
        <taxon>Actinomycetota</taxon>
        <taxon>Actinomycetes</taxon>
        <taxon>Streptosporangiales</taxon>
        <taxon>Thermomonosporaceae</taxon>
        <taxon>Actinomadura</taxon>
    </lineage>
</organism>
<sequence>MEQHRMTHEIDVSAPEELVYRLIADAAKWPLRFDPTVHVERTALGAGAERLAIWALANGEVKHWTSRRDLDAGAGRVRFRQEVSTPPVASMGGEWVVTPEGAGSRLTLHHEFTAIDDDPAGVAWIRQATDSNSRAELANLKALAETAARRAELTFSFSDEVVIASPAEPAYEFLYAAGRWPERLPHVAGLELREPTPNLQLMTMETKAADGSVHTTESARVCFPHHRIVYKQLVPPKLMTAHLGEWSCTDVPGGVRVTAAHTVTVNEPAIAAVLGRAAGVPEAKRFLRRAVGGNSRATLELTKRFAEAARG</sequence>
<evidence type="ECO:0000313" key="2">
    <source>
        <dbReference type="Proteomes" id="UP000282674"/>
    </source>
</evidence>
<dbReference type="Proteomes" id="UP000282674">
    <property type="component" value="Unassembled WGS sequence"/>
</dbReference>
<keyword evidence="2" id="KW-1185">Reference proteome</keyword>
<dbReference type="Gene3D" id="3.30.530.20">
    <property type="match status" value="2"/>
</dbReference>
<dbReference type="EMBL" id="RFFG01000027">
    <property type="protein sequence ID" value="RMI43207.1"/>
    <property type="molecule type" value="Genomic_DNA"/>
</dbReference>
<reference evidence="1 2" key="1">
    <citation type="submission" date="2018-10" db="EMBL/GenBank/DDBJ databases">
        <title>Isolation from soil.</title>
        <authorList>
            <person name="Hu J."/>
        </authorList>
    </citation>
    <scope>NUCLEOTIDE SEQUENCE [LARGE SCALE GENOMIC DNA]</scope>
    <source>
        <strain evidence="1 2">NEAU-Ht49</strain>
    </source>
</reference>
<dbReference type="OrthoDB" id="3419705at2"/>
<dbReference type="AlphaFoldDB" id="A0A3M2M0U0"/>
<dbReference type="Pfam" id="PF10604">
    <property type="entry name" value="Polyketide_cyc2"/>
    <property type="match status" value="2"/>
</dbReference>
<name>A0A3M2M0U0_9ACTN</name>
<proteinExistence type="predicted"/>